<dbReference type="InterPro" id="IPR032534">
    <property type="entry name" value="EcxA_zinc-bd"/>
</dbReference>
<feature type="non-terminal residue" evidence="2">
    <location>
        <position position="1"/>
    </location>
</feature>
<dbReference type="AlphaFoldDB" id="A0A1Z8ATJ1"/>
<gene>
    <name evidence="2" type="ORF">A9Q93_09055</name>
</gene>
<proteinExistence type="predicted"/>
<dbReference type="PANTHER" id="PTHR38478">
    <property type="entry name" value="PEPTIDASE M1A AND M12B"/>
    <property type="match status" value="1"/>
</dbReference>
<organism evidence="2 3">
    <name type="scientific">Nonlabens dokdonensis</name>
    <dbReference type="NCBI Taxonomy" id="328515"/>
    <lineage>
        <taxon>Bacteria</taxon>
        <taxon>Pseudomonadati</taxon>
        <taxon>Bacteroidota</taxon>
        <taxon>Flavobacteriia</taxon>
        <taxon>Flavobacteriales</taxon>
        <taxon>Flavobacteriaceae</taxon>
        <taxon>Nonlabens</taxon>
    </lineage>
</organism>
<dbReference type="RefSeq" id="WP_303687104.1">
    <property type="nucleotide sequence ID" value="NZ_CAJXYO010000018.1"/>
</dbReference>
<evidence type="ECO:0000313" key="2">
    <source>
        <dbReference type="EMBL" id="OUS13653.1"/>
    </source>
</evidence>
<accession>A0A1Z8ATJ1</accession>
<sequence length="207" mass="24077">GGVKETYKAYGQEGAVYEHASRDKQTRAMAFLNEQLFDTPEWLIDQEIFNKIESDGGIDRIRSIQVRTLNNVLDFGRMARLMENEEVNGKDAYGLLEMMTDLRKGLFKELPRGRTIDRYRRNLQRAYVERLEFIMNNEQPRIPAAFRRFVSQSSVDVVQSDIRPIVRAELTTLKRDAARAANRTSDRLSKIHLLDLVERIDMILDPK</sequence>
<keyword evidence="2" id="KW-0378">Hydrolase</keyword>
<keyword evidence="2" id="KW-0482">Metalloprotease</keyword>
<evidence type="ECO:0000259" key="1">
    <source>
        <dbReference type="Pfam" id="PF16313"/>
    </source>
</evidence>
<feature type="domain" description="EcxA zinc-binding" evidence="1">
    <location>
        <begin position="1"/>
        <end position="111"/>
    </location>
</feature>
<dbReference type="Proteomes" id="UP000196102">
    <property type="component" value="Unassembled WGS sequence"/>
</dbReference>
<dbReference type="Pfam" id="PF16313">
    <property type="entry name" value="DUF4953"/>
    <property type="match status" value="1"/>
</dbReference>
<dbReference type="GO" id="GO:0008237">
    <property type="term" value="F:metallopeptidase activity"/>
    <property type="evidence" value="ECO:0007669"/>
    <property type="project" value="UniProtKB-KW"/>
</dbReference>
<dbReference type="EMBL" id="MAAX01000136">
    <property type="protein sequence ID" value="OUS13653.1"/>
    <property type="molecule type" value="Genomic_DNA"/>
</dbReference>
<reference evidence="3" key="1">
    <citation type="journal article" date="2017" name="Proc. Natl. Acad. Sci. U.S.A.">
        <title>Simulation of Deepwater Horizon oil plume reveals substrate specialization within a complex community of hydrocarbon-degraders.</title>
        <authorList>
            <person name="Hu P."/>
            <person name="Dubinsky E.A."/>
            <person name="Probst A.J."/>
            <person name="Wang J."/>
            <person name="Sieber C.M.K."/>
            <person name="Tom L.M."/>
            <person name="Gardinali P."/>
            <person name="Banfield J.F."/>
            <person name="Atlas R.M."/>
            <person name="Andersen G.L."/>
        </authorList>
    </citation>
    <scope>NUCLEOTIDE SEQUENCE [LARGE SCALE GENOMIC DNA]</scope>
</reference>
<comment type="caution">
    <text evidence="2">The sequence shown here is derived from an EMBL/GenBank/DDBJ whole genome shotgun (WGS) entry which is preliminary data.</text>
</comment>
<dbReference type="PANTHER" id="PTHR38478:SF1">
    <property type="entry name" value="ZINC DEPENDENT METALLOPROTEASE DOMAIN LIPOPROTEIN"/>
    <property type="match status" value="1"/>
</dbReference>
<evidence type="ECO:0000313" key="3">
    <source>
        <dbReference type="Proteomes" id="UP000196102"/>
    </source>
</evidence>
<dbReference type="GO" id="GO:0006508">
    <property type="term" value="P:proteolysis"/>
    <property type="evidence" value="ECO:0007669"/>
    <property type="project" value="UniProtKB-KW"/>
</dbReference>
<protein>
    <submittedName>
        <fullName evidence="2">Zinc-dependent metalloprotease</fullName>
    </submittedName>
</protein>
<name>A0A1Z8ATJ1_9FLAO</name>
<keyword evidence="2" id="KW-0645">Protease</keyword>